<feature type="signal peptide" evidence="1">
    <location>
        <begin position="1"/>
        <end position="18"/>
    </location>
</feature>
<gene>
    <name evidence="2" type="primary">mreB</name>
    <name evidence="2" type="ORF">Lsha_1001</name>
</gene>
<keyword evidence="1" id="KW-0732">Signal</keyword>
<keyword evidence="3" id="KW-1185">Reference proteome</keyword>
<protein>
    <submittedName>
        <fullName evidence="2">Rod shape-determining protein MreB</fullName>
    </submittedName>
</protein>
<dbReference type="eggNOG" id="ENOG502Z9MH">
    <property type="taxonomic scope" value="Bacteria"/>
</dbReference>
<dbReference type="OrthoDB" id="8565154at2"/>
<dbReference type="EMBL" id="LNYW01000033">
    <property type="protein sequence ID" value="KTD62301.1"/>
    <property type="molecule type" value="Genomic_DNA"/>
</dbReference>
<sequence>MKKLCVALFMCIGSWVHAECLVYLNNDVIDKPLNDPLFSLLSDSVSCPTSVQELKQKLVANHLQIETRMVANRGRNNPAEGSFSFFESVYGQLASGQRVKKGDFFLGHFTALEGNTLVLDQRPEHEKLLIELIVWDRQKEQYNFYELRGWERGGVRWFYRGDSADAYKDNKWLYRKSPANEDHFGSRMRCSACHNSGGPILKEMSLPHNDWWTDLRPLILAPNHPDPEVERLIAELADADLLARDVRTGANKLGNSSSMTAFGKQLSLQEQLRPLFCTTEINLESSADEEGSSFLIPSAFWLNPVLGQINISVSRDAYNEVLETLDMNFPETSLRDADHAWLTPVKSDADLQEIQRLIKQGLISEEFAKAVLMIDFTHPVFSTERCDLLKLLPETNEKEWLSHFMSHLRKQSSKNKAAATLSDYLENPVVYQGKAMQEIHQYQQYLAQLLMTREGLKTSYLNLIALRKSVFTSELSQNPKGQILEPGFRVIFPESMV</sequence>
<evidence type="ECO:0000256" key="1">
    <source>
        <dbReference type="SAM" id="SignalP"/>
    </source>
</evidence>
<dbReference type="RefSeq" id="WP_018577367.1">
    <property type="nucleotide sequence ID" value="NZ_KB892401.1"/>
</dbReference>
<comment type="caution">
    <text evidence="2">The sequence shown here is derived from an EMBL/GenBank/DDBJ whole genome shotgun (WGS) entry which is preliminary data.</text>
</comment>
<dbReference type="Proteomes" id="UP000054600">
    <property type="component" value="Unassembled WGS sequence"/>
</dbReference>
<accession>A0A0W0YZJ6</accession>
<evidence type="ECO:0000313" key="3">
    <source>
        <dbReference type="Proteomes" id="UP000054600"/>
    </source>
</evidence>
<reference evidence="2 3" key="1">
    <citation type="submission" date="2015-11" db="EMBL/GenBank/DDBJ databases">
        <title>Genomic analysis of 38 Legionella species identifies large and diverse effector repertoires.</title>
        <authorList>
            <person name="Burstein D."/>
            <person name="Amaro F."/>
            <person name="Zusman T."/>
            <person name="Lifshitz Z."/>
            <person name="Cohen O."/>
            <person name="Gilbert J.A."/>
            <person name="Pupko T."/>
            <person name="Shuman H.A."/>
            <person name="Segal G."/>
        </authorList>
    </citation>
    <scope>NUCLEOTIDE SEQUENCE [LARGE SCALE GENOMIC DNA]</scope>
    <source>
        <strain evidence="2 3">ATCC 49655</strain>
    </source>
</reference>
<dbReference type="PATRIC" id="fig|1122169.6.peg.1158"/>
<organism evidence="2 3">
    <name type="scientific">Legionella shakespearei DSM 23087</name>
    <dbReference type="NCBI Taxonomy" id="1122169"/>
    <lineage>
        <taxon>Bacteria</taxon>
        <taxon>Pseudomonadati</taxon>
        <taxon>Pseudomonadota</taxon>
        <taxon>Gammaproteobacteria</taxon>
        <taxon>Legionellales</taxon>
        <taxon>Legionellaceae</taxon>
        <taxon>Legionella</taxon>
    </lineage>
</organism>
<dbReference type="AlphaFoldDB" id="A0A0W0YZJ6"/>
<name>A0A0W0YZJ6_9GAMM</name>
<evidence type="ECO:0000313" key="2">
    <source>
        <dbReference type="EMBL" id="KTD62301.1"/>
    </source>
</evidence>
<dbReference type="STRING" id="1122169.Lsha_1001"/>
<proteinExistence type="predicted"/>
<feature type="chain" id="PRO_5006918194" evidence="1">
    <location>
        <begin position="19"/>
        <end position="497"/>
    </location>
</feature>